<feature type="compositionally biased region" description="Polar residues" evidence="1">
    <location>
        <begin position="229"/>
        <end position="243"/>
    </location>
</feature>
<dbReference type="Proteomes" id="UP000308197">
    <property type="component" value="Unassembled WGS sequence"/>
</dbReference>
<evidence type="ECO:0000256" key="1">
    <source>
        <dbReference type="SAM" id="MobiDB-lite"/>
    </source>
</evidence>
<sequence length="332" mass="34331">MDTDPTDDRTRSPAPGDVSVVAEPHAAGDTVIEAAERAPLTSRPLSTEMRRERDSMCPHSDVPTLPEPTGTHCPPITPESGRADGEEAGGRDSCAHEAPAPGIYAPVPVLGGLAGMGLALFAPGRVGDFETSTTEDAPARRGGDIGISSSVAVASPMVHGSSDGLQWLTSLRTPLHRAVSMLPSSSSLANALTPVGEAGLAPSQGHTVTADRTAIRAPAAREPAEVQTGEATTPVSDGLSRTANHAAPPAPSASTSSEERHGQPTPHGTLLHPDFALGENWGLASRPTPAPTPDSAAESESWVNWTHWPPTATVATQWRAADRTQPRTSSQQ</sequence>
<name>A0A5C3NWD9_9APHY</name>
<dbReference type="InParanoid" id="A0A5C3NWD9"/>
<gene>
    <name evidence="2" type="ORF">K466DRAFT_607628</name>
</gene>
<feature type="region of interest" description="Disordered" evidence="1">
    <location>
        <begin position="1"/>
        <end position="94"/>
    </location>
</feature>
<feature type="region of interest" description="Disordered" evidence="1">
    <location>
        <begin position="218"/>
        <end position="332"/>
    </location>
</feature>
<feature type="compositionally biased region" description="Basic and acidic residues" evidence="1">
    <location>
        <begin position="1"/>
        <end position="11"/>
    </location>
</feature>
<keyword evidence="3" id="KW-1185">Reference proteome</keyword>
<feature type="compositionally biased region" description="Basic and acidic residues" evidence="1">
    <location>
        <begin position="81"/>
        <end position="94"/>
    </location>
</feature>
<evidence type="ECO:0000313" key="2">
    <source>
        <dbReference type="EMBL" id="TFK77843.1"/>
    </source>
</evidence>
<evidence type="ECO:0000313" key="3">
    <source>
        <dbReference type="Proteomes" id="UP000308197"/>
    </source>
</evidence>
<dbReference type="AlphaFoldDB" id="A0A5C3NWD9"/>
<dbReference type="EMBL" id="ML213088">
    <property type="protein sequence ID" value="TFK77843.1"/>
    <property type="molecule type" value="Genomic_DNA"/>
</dbReference>
<organism evidence="2 3">
    <name type="scientific">Polyporus arcularius HHB13444</name>
    <dbReference type="NCBI Taxonomy" id="1314778"/>
    <lineage>
        <taxon>Eukaryota</taxon>
        <taxon>Fungi</taxon>
        <taxon>Dikarya</taxon>
        <taxon>Basidiomycota</taxon>
        <taxon>Agaricomycotina</taxon>
        <taxon>Agaricomycetes</taxon>
        <taxon>Polyporales</taxon>
        <taxon>Polyporaceae</taxon>
        <taxon>Polyporus</taxon>
    </lineage>
</organism>
<proteinExistence type="predicted"/>
<accession>A0A5C3NWD9</accession>
<protein>
    <submittedName>
        <fullName evidence="2">Uncharacterized protein</fullName>
    </submittedName>
</protein>
<reference evidence="2 3" key="1">
    <citation type="journal article" date="2019" name="Nat. Ecol. Evol.">
        <title>Megaphylogeny resolves global patterns of mushroom evolution.</title>
        <authorList>
            <person name="Varga T."/>
            <person name="Krizsan K."/>
            <person name="Foldi C."/>
            <person name="Dima B."/>
            <person name="Sanchez-Garcia M."/>
            <person name="Sanchez-Ramirez S."/>
            <person name="Szollosi G.J."/>
            <person name="Szarkandi J.G."/>
            <person name="Papp V."/>
            <person name="Albert L."/>
            <person name="Andreopoulos W."/>
            <person name="Angelini C."/>
            <person name="Antonin V."/>
            <person name="Barry K.W."/>
            <person name="Bougher N.L."/>
            <person name="Buchanan P."/>
            <person name="Buyck B."/>
            <person name="Bense V."/>
            <person name="Catcheside P."/>
            <person name="Chovatia M."/>
            <person name="Cooper J."/>
            <person name="Damon W."/>
            <person name="Desjardin D."/>
            <person name="Finy P."/>
            <person name="Geml J."/>
            <person name="Haridas S."/>
            <person name="Hughes K."/>
            <person name="Justo A."/>
            <person name="Karasinski D."/>
            <person name="Kautmanova I."/>
            <person name="Kiss B."/>
            <person name="Kocsube S."/>
            <person name="Kotiranta H."/>
            <person name="LaButti K.M."/>
            <person name="Lechner B.E."/>
            <person name="Liimatainen K."/>
            <person name="Lipzen A."/>
            <person name="Lukacs Z."/>
            <person name="Mihaltcheva S."/>
            <person name="Morgado L.N."/>
            <person name="Niskanen T."/>
            <person name="Noordeloos M.E."/>
            <person name="Ohm R.A."/>
            <person name="Ortiz-Santana B."/>
            <person name="Ovrebo C."/>
            <person name="Racz N."/>
            <person name="Riley R."/>
            <person name="Savchenko A."/>
            <person name="Shiryaev A."/>
            <person name="Soop K."/>
            <person name="Spirin V."/>
            <person name="Szebenyi C."/>
            <person name="Tomsovsky M."/>
            <person name="Tulloss R.E."/>
            <person name="Uehling J."/>
            <person name="Grigoriev I.V."/>
            <person name="Vagvolgyi C."/>
            <person name="Papp T."/>
            <person name="Martin F.M."/>
            <person name="Miettinen O."/>
            <person name="Hibbett D.S."/>
            <person name="Nagy L.G."/>
        </authorList>
    </citation>
    <scope>NUCLEOTIDE SEQUENCE [LARGE SCALE GENOMIC DNA]</scope>
    <source>
        <strain evidence="2 3">HHB13444</strain>
    </source>
</reference>